<gene>
    <name evidence="13" type="ORF">GCM10007112_20710</name>
    <name evidence="12" type="ORF">Vsou_20800</name>
</gene>
<keyword evidence="10" id="KW-0326">Glycosidase</keyword>
<dbReference type="PROSITE" id="PS00764">
    <property type="entry name" value="ENDONUCLEASE_III_1"/>
    <property type="match status" value="1"/>
</dbReference>
<keyword evidence="8" id="KW-0411">Iron-sulfur</keyword>
<dbReference type="Proteomes" id="UP001060771">
    <property type="component" value="Chromosome"/>
</dbReference>
<reference evidence="12" key="4">
    <citation type="journal article" date="2023" name="Microbiol. Resour. Announc.">
        <title>Complete Genome Sequence of Vulcanisaeta souniana Strain IC-059, a Hyperthermophilic Archaeon Isolated from Hot Spring Water in Japan.</title>
        <authorList>
            <person name="Kato S."/>
            <person name="Itoh T."/>
            <person name="Wu L."/>
            <person name="Ma J."/>
            <person name="Ohkuma M."/>
        </authorList>
    </citation>
    <scope>NUCLEOTIDE SEQUENCE</scope>
    <source>
        <strain evidence="12">JCM 11219</strain>
    </source>
</reference>
<keyword evidence="3" id="KW-0004">4Fe-4S</keyword>
<evidence type="ECO:0000256" key="5">
    <source>
        <dbReference type="ARBA" id="ARBA00022763"/>
    </source>
</evidence>
<keyword evidence="13" id="KW-0456">Lyase</keyword>
<evidence type="ECO:0000256" key="4">
    <source>
        <dbReference type="ARBA" id="ARBA00022723"/>
    </source>
</evidence>
<proteinExistence type="inferred from homology"/>
<organism evidence="13 14">
    <name type="scientific">Vulcanisaeta souniana JCM 11219</name>
    <dbReference type="NCBI Taxonomy" id="1293586"/>
    <lineage>
        <taxon>Archaea</taxon>
        <taxon>Thermoproteota</taxon>
        <taxon>Thermoprotei</taxon>
        <taxon>Thermoproteales</taxon>
        <taxon>Thermoproteaceae</taxon>
        <taxon>Vulcanisaeta</taxon>
    </lineage>
</organism>
<dbReference type="SMART" id="SM00525">
    <property type="entry name" value="FES"/>
    <property type="match status" value="1"/>
</dbReference>
<dbReference type="InterPro" id="IPR003265">
    <property type="entry name" value="HhH-GPD_domain"/>
</dbReference>
<reference evidence="15" key="3">
    <citation type="submission" date="2022-09" db="EMBL/GenBank/DDBJ databases">
        <title>Complete genome sequence of Vulcanisaeta souniana.</title>
        <authorList>
            <person name="Kato S."/>
            <person name="Itoh T."/>
            <person name="Ohkuma M."/>
        </authorList>
    </citation>
    <scope>NUCLEOTIDE SEQUENCE [LARGE SCALE GENOMIC DNA]</scope>
    <source>
        <strain evidence="15">JCM 11219</strain>
    </source>
</reference>
<dbReference type="EMBL" id="BMNM01000010">
    <property type="protein sequence ID" value="GGI83779.1"/>
    <property type="molecule type" value="Genomic_DNA"/>
</dbReference>
<evidence type="ECO:0000256" key="10">
    <source>
        <dbReference type="ARBA" id="ARBA00023295"/>
    </source>
</evidence>
<evidence type="ECO:0000256" key="3">
    <source>
        <dbReference type="ARBA" id="ARBA00022485"/>
    </source>
</evidence>
<keyword evidence="9" id="KW-0234">DNA repair</keyword>
<dbReference type="AlphaFoldDB" id="A0A830EGU5"/>
<dbReference type="Pfam" id="PF10576">
    <property type="entry name" value="EndIII_4Fe-2S"/>
    <property type="match status" value="1"/>
</dbReference>
<evidence type="ECO:0000256" key="1">
    <source>
        <dbReference type="ARBA" id="ARBA00001966"/>
    </source>
</evidence>
<dbReference type="CDD" id="cd00056">
    <property type="entry name" value="ENDO3c"/>
    <property type="match status" value="1"/>
</dbReference>
<keyword evidence="4" id="KW-0479">Metal-binding</keyword>
<evidence type="ECO:0000256" key="9">
    <source>
        <dbReference type="ARBA" id="ARBA00023204"/>
    </source>
</evidence>
<dbReference type="Proteomes" id="UP000657075">
    <property type="component" value="Unassembled WGS sequence"/>
</dbReference>
<dbReference type="Gene3D" id="1.10.1670.10">
    <property type="entry name" value="Helix-hairpin-Helix base-excision DNA repair enzymes (C-terminal)"/>
    <property type="match status" value="1"/>
</dbReference>
<dbReference type="Gene3D" id="1.10.340.30">
    <property type="entry name" value="Hypothetical protein, domain 2"/>
    <property type="match status" value="1"/>
</dbReference>
<dbReference type="InterPro" id="IPR004035">
    <property type="entry name" value="Endouclease-III_FeS-bd_BS"/>
</dbReference>
<protein>
    <submittedName>
        <fullName evidence="13">DNA lyase</fullName>
    </submittedName>
</protein>
<dbReference type="InterPro" id="IPR023170">
    <property type="entry name" value="HhH_base_excis_C"/>
</dbReference>
<keyword evidence="15" id="KW-1185">Reference proteome</keyword>
<keyword evidence="7" id="KW-0408">Iron</keyword>
<evidence type="ECO:0000313" key="14">
    <source>
        <dbReference type="Proteomes" id="UP000657075"/>
    </source>
</evidence>
<evidence type="ECO:0000256" key="6">
    <source>
        <dbReference type="ARBA" id="ARBA00022801"/>
    </source>
</evidence>
<evidence type="ECO:0000313" key="13">
    <source>
        <dbReference type="EMBL" id="GGI83779.1"/>
    </source>
</evidence>
<dbReference type="EMBL" id="AP026830">
    <property type="protein sequence ID" value="BDR92987.1"/>
    <property type="molecule type" value="Genomic_DNA"/>
</dbReference>
<dbReference type="GO" id="GO:0051539">
    <property type="term" value="F:4 iron, 4 sulfur cluster binding"/>
    <property type="evidence" value="ECO:0007669"/>
    <property type="project" value="UniProtKB-KW"/>
</dbReference>
<dbReference type="GO" id="GO:0046872">
    <property type="term" value="F:metal ion binding"/>
    <property type="evidence" value="ECO:0007669"/>
    <property type="project" value="UniProtKB-KW"/>
</dbReference>
<reference evidence="13" key="1">
    <citation type="journal article" date="2014" name="Int. J. Syst. Evol. Microbiol.">
        <title>Complete genome sequence of Corynebacterium casei LMG S-19264T (=DSM 44701T), isolated from a smear-ripened cheese.</title>
        <authorList>
            <consortium name="US DOE Joint Genome Institute (JGI-PGF)"/>
            <person name="Walter F."/>
            <person name="Albersmeier A."/>
            <person name="Kalinowski J."/>
            <person name="Ruckert C."/>
        </authorList>
    </citation>
    <scope>NUCLEOTIDE SEQUENCE</scope>
    <source>
        <strain evidence="13">JCM 11219</strain>
    </source>
</reference>
<dbReference type="PIRSF" id="PIRSF001435">
    <property type="entry name" value="Nth"/>
    <property type="match status" value="1"/>
</dbReference>
<dbReference type="PANTHER" id="PTHR10359">
    <property type="entry name" value="A/G-SPECIFIC ADENINE GLYCOSYLASE/ENDONUCLEASE III"/>
    <property type="match status" value="1"/>
</dbReference>
<keyword evidence="5" id="KW-0227">DNA damage</keyword>
<feature type="domain" description="HhH-GPD" evidence="11">
    <location>
        <begin position="43"/>
        <end position="201"/>
    </location>
</feature>
<evidence type="ECO:0000313" key="12">
    <source>
        <dbReference type="EMBL" id="BDR92987.1"/>
    </source>
</evidence>
<reference evidence="13" key="2">
    <citation type="submission" date="2020-09" db="EMBL/GenBank/DDBJ databases">
        <authorList>
            <person name="Sun Q."/>
            <person name="Ohkuma M."/>
        </authorList>
    </citation>
    <scope>NUCLEOTIDE SEQUENCE</scope>
    <source>
        <strain evidence="13">JCM 11219</strain>
    </source>
</reference>
<comment type="similarity">
    <text evidence="2">Belongs to the Nth/MutY family.</text>
</comment>
<dbReference type="InterPro" id="IPR011257">
    <property type="entry name" value="DNA_glycosylase"/>
</dbReference>
<evidence type="ECO:0000313" key="15">
    <source>
        <dbReference type="Proteomes" id="UP001060771"/>
    </source>
</evidence>
<dbReference type="GeneID" id="76207624"/>
<evidence type="ECO:0000256" key="7">
    <source>
        <dbReference type="ARBA" id="ARBA00023004"/>
    </source>
</evidence>
<evidence type="ECO:0000256" key="2">
    <source>
        <dbReference type="ARBA" id="ARBA00008343"/>
    </source>
</evidence>
<dbReference type="Pfam" id="PF00730">
    <property type="entry name" value="HhH-GPD"/>
    <property type="match status" value="1"/>
</dbReference>
<dbReference type="PANTHER" id="PTHR10359:SF18">
    <property type="entry name" value="ENDONUCLEASE III"/>
    <property type="match status" value="1"/>
</dbReference>
<accession>A0A830EGU5</accession>
<evidence type="ECO:0000259" key="11">
    <source>
        <dbReference type="SMART" id="SM00478"/>
    </source>
</evidence>
<dbReference type="RefSeq" id="WP_188603865.1">
    <property type="nucleotide sequence ID" value="NZ_AP026830.1"/>
</dbReference>
<dbReference type="GO" id="GO:0016829">
    <property type="term" value="F:lyase activity"/>
    <property type="evidence" value="ECO:0007669"/>
    <property type="project" value="UniProtKB-KW"/>
</dbReference>
<sequence length="230" mass="26121">MELTEELALRALANVKIEPRKFATIYVYRSSNDIFKALVVTILTQNTNDRNALRAFENLVRLVGDVTPDRLVDIDEDTLANAIRPAGMHRIRARKIIELSKVILEKYGGDLSRIKDLPLDEAKKVLLELPGVGEKTADVILVNLGKSTFPVDTHITRISMRLGIAKSRNYREIQRAWMNILTPDPGRYLEVHLKLIQFGRDVCTARNPRCSVCGFKEVCNYYINNVKDKA</sequence>
<dbReference type="GO" id="GO:0006285">
    <property type="term" value="P:base-excision repair, AP site formation"/>
    <property type="evidence" value="ECO:0007669"/>
    <property type="project" value="TreeGrafter"/>
</dbReference>
<dbReference type="SUPFAM" id="SSF48150">
    <property type="entry name" value="DNA-glycosylase"/>
    <property type="match status" value="1"/>
</dbReference>
<dbReference type="SMART" id="SM00478">
    <property type="entry name" value="ENDO3c"/>
    <property type="match status" value="1"/>
</dbReference>
<dbReference type="InterPro" id="IPR003651">
    <property type="entry name" value="Endonuclease3_FeS-loop_motif"/>
</dbReference>
<comment type="cofactor">
    <cofactor evidence="1">
        <name>[4Fe-4S] cluster</name>
        <dbReference type="ChEBI" id="CHEBI:49883"/>
    </cofactor>
</comment>
<dbReference type="GO" id="GO:0019104">
    <property type="term" value="F:DNA N-glycosylase activity"/>
    <property type="evidence" value="ECO:0007669"/>
    <property type="project" value="TreeGrafter"/>
</dbReference>
<keyword evidence="6" id="KW-0378">Hydrolase</keyword>
<evidence type="ECO:0000256" key="8">
    <source>
        <dbReference type="ARBA" id="ARBA00023014"/>
    </source>
</evidence>
<name>A0A830EGU5_9CREN</name>
<dbReference type="OrthoDB" id="19248at2157"/>